<feature type="transmembrane region" description="Helical" evidence="6">
    <location>
        <begin position="37"/>
        <end position="59"/>
    </location>
</feature>
<feature type="transmembrane region" description="Helical" evidence="6">
    <location>
        <begin position="71"/>
        <end position="95"/>
    </location>
</feature>
<feature type="domain" description="GtrA/DPMS transmembrane" evidence="7">
    <location>
        <begin position="70"/>
        <end position="197"/>
    </location>
</feature>
<feature type="transmembrane region" description="Helical" evidence="6">
    <location>
        <begin position="7"/>
        <end position="31"/>
    </location>
</feature>
<dbReference type="GO" id="GO:0000271">
    <property type="term" value="P:polysaccharide biosynthetic process"/>
    <property type="evidence" value="ECO:0007669"/>
    <property type="project" value="InterPro"/>
</dbReference>
<dbReference type="InterPro" id="IPR007267">
    <property type="entry name" value="GtrA_DPMS_TM"/>
</dbReference>
<evidence type="ECO:0000256" key="4">
    <source>
        <dbReference type="ARBA" id="ARBA00022989"/>
    </source>
</evidence>
<organism evidence="8 9">
    <name type="scientific">Candidatus Sungbacteria bacterium RIFCSPHIGHO2_02_FULL_49_12</name>
    <dbReference type="NCBI Taxonomy" id="1802271"/>
    <lineage>
        <taxon>Bacteria</taxon>
        <taxon>Candidatus Sungiibacteriota</taxon>
    </lineage>
</organism>
<dbReference type="AlphaFoldDB" id="A0A1G2KR15"/>
<feature type="transmembrane region" description="Helical" evidence="6">
    <location>
        <begin position="139"/>
        <end position="157"/>
    </location>
</feature>
<evidence type="ECO:0000256" key="5">
    <source>
        <dbReference type="ARBA" id="ARBA00023136"/>
    </source>
</evidence>
<keyword evidence="3 6" id="KW-0812">Transmembrane</keyword>
<feature type="transmembrane region" description="Helical" evidence="6">
    <location>
        <begin position="169"/>
        <end position="190"/>
    </location>
</feature>
<name>A0A1G2KR15_9BACT</name>
<dbReference type="EMBL" id="MHQJ01000007">
    <property type="protein sequence ID" value="OHA01803.1"/>
    <property type="molecule type" value="Genomic_DNA"/>
</dbReference>
<proteinExistence type="inferred from homology"/>
<keyword evidence="5 6" id="KW-0472">Membrane</keyword>
<accession>A0A1G2KR15</accession>
<comment type="subcellular location">
    <subcellularLocation>
        <location evidence="1">Membrane</location>
        <topology evidence="1">Multi-pass membrane protein</topology>
    </subcellularLocation>
</comment>
<dbReference type="STRING" id="1802271.A3C11_01445"/>
<evidence type="ECO:0000256" key="2">
    <source>
        <dbReference type="ARBA" id="ARBA00009399"/>
    </source>
</evidence>
<dbReference type="Proteomes" id="UP000177362">
    <property type="component" value="Unassembled WGS sequence"/>
</dbReference>
<feature type="transmembrane region" description="Helical" evidence="6">
    <location>
        <begin position="101"/>
        <end position="119"/>
    </location>
</feature>
<keyword evidence="4 6" id="KW-1133">Transmembrane helix</keyword>
<gene>
    <name evidence="8" type="ORF">A3C11_01445</name>
</gene>
<dbReference type="InterPro" id="IPR051401">
    <property type="entry name" value="GtrA_CellWall_Glycosyl"/>
</dbReference>
<evidence type="ECO:0000259" key="7">
    <source>
        <dbReference type="Pfam" id="PF04138"/>
    </source>
</evidence>
<evidence type="ECO:0000256" key="3">
    <source>
        <dbReference type="ARBA" id="ARBA00022692"/>
    </source>
</evidence>
<sequence>MSKKDVSVGLVAGLVIGVFLIPTAKNIGLFAKIPSPYLMLLVVLPILACLGVAVVGFIGRWMPIFWQVAKFGLVGVMNTAVNLGIYNTLIAATGYNKGTPLMIIFLIAFVFAVINSYFWNKHWVFGGIQSKNREETLQFFAVTIVTAIVSSLIIKAVTEYIAPIGGLNAAQWANVANGFAIITSFIMNFFGYKLIVFRPRA</sequence>
<evidence type="ECO:0000313" key="8">
    <source>
        <dbReference type="EMBL" id="OHA01803.1"/>
    </source>
</evidence>
<comment type="caution">
    <text evidence="8">The sequence shown here is derived from an EMBL/GenBank/DDBJ whole genome shotgun (WGS) entry which is preliminary data.</text>
</comment>
<evidence type="ECO:0000313" key="9">
    <source>
        <dbReference type="Proteomes" id="UP000177362"/>
    </source>
</evidence>
<reference evidence="8 9" key="1">
    <citation type="journal article" date="2016" name="Nat. Commun.">
        <title>Thousands of microbial genomes shed light on interconnected biogeochemical processes in an aquifer system.</title>
        <authorList>
            <person name="Anantharaman K."/>
            <person name="Brown C.T."/>
            <person name="Hug L.A."/>
            <person name="Sharon I."/>
            <person name="Castelle C.J."/>
            <person name="Probst A.J."/>
            <person name="Thomas B.C."/>
            <person name="Singh A."/>
            <person name="Wilkins M.J."/>
            <person name="Karaoz U."/>
            <person name="Brodie E.L."/>
            <person name="Williams K.H."/>
            <person name="Hubbard S.S."/>
            <person name="Banfield J.F."/>
        </authorList>
    </citation>
    <scope>NUCLEOTIDE SEQUENCE [LARGE SCALE GENOMIC DNA]</scope>
</reference>
<dbReference type="PANTHER" id="PTHR38459:SF1">
    <property type="entry name" value="PROPHAGE BACTOPRENOL-LINKED GLUCOSE TRANSLOCASE HOMOLOG"/>
    <property type="match status" value="1"/>
</dbReference>
<dbReference type="Pfam" id="PF04138">
    <property type="entry name" value="GtrA_DPMS_TM"/>
    <property type="match status" value="1"/>
</dbReference>
<dbReference type="GO" id="GO:0005886">
    <property type="term" value="C:plasma membrane"/>
    <property type="evidence" value="ECO:0007669"/>
    <property type="project" value="TreeGrafter"/>
</dbReference>
<comment type="similarity">
    <text evidence="2">Belongs to the GtrA family.</text>
</comment>
<evidence type="ECO:0000256" key="1">
    <source>
        <dbReference type="ARBA" id="ARBA00004141"/>
    </source>
</evidence>
<dbReference type="PANTHER" id="PTHR38459">
    <property type="entry name" value="PROPHAGE BACTOPRENOL-LINKED GLUCOSE TRANSLOCASE HOMOLOG"/>
    <property type="match status" value="1"/>
</dbReference>
<evidence type="ECO:0000256" key="6">
    <source>
        <dbReference type="SAM" id="Phobius"/>
    </source>
</evidence>
<protein>
    <recommendedName>
        <fullName evidence="7">GtrA/DPMS transmembrane domain-containing protein</fullName>
    </recommendedName>
</protein>